<organism evidence="9 10">
    <name type="scientific">Peptostreptococcus canis</name>
    <dbReference type="NCBI Taxonomy" id="1159213"/>
    <lineage>
        <taxon>Bacteria</taxon>
        <taxon>Bacillati</taxon>
        <taxon>Bacillota</taxon>
        <taxon>Clostridia</taxon>
        <taxon>Peptostreptococcales</taxon>
        <taxon>Peptostreptococcaceae</taxon>
        <taxon>Peptostreptococcus</taxon>
    </lineage>
</organism>
<dbReference type="InterPro" id="IPR043504">
    <property type="entry name" value="Peptidase_S1_PA_chymotrypsin"/>
</dbReference>
<dbReference type="InterPro" id="IPR001604">
    <property type="entry name" value="Endo_G_ENPP1-like_dom"/>
</dbReference>
<dbReference type="InterPro" id="IPR020821">
    <property type="entry name" value="ENPP1-3/EXOG-like_nuc-like"/>
</dbReference>
<keyword evidence="9" id="KW-0540">Nuclease</keyword>
<reference evidence="9 10" key="1">
    <citation type="submission" date="2020-05" db="EMBL/GenBank/DDBJ databases">
        <title>Draft genome of xy-202 and genomic insight in genome of the genus Peptostreptococcus.</title>
        <authorList>
            <person name="Zhang Z."/>
        </authorList>
    </citation>
    <scope>NUCLEOTIDE SEQUENCE [LARGE SCALE GENOMIC DNA]</scope>
    <source>
        <strain evidence="9 10">DSM 27025</strain>
    </source>
</reference>
<proteinExistence type="inferred from homology"/>
<dbReference type="InterPro" id="IPR009003">
    <property type="entry name" value="Peptidase_S1_PA"/>
</dbReference>
<dbReference type="SMART" id="SM00477">
    <property type="entry name" value="NUC"/>
    <property type="match status" value="1"/>
</dbReference>
<dbReference type="PANTHER" id="PTHR13966">
    <property type="entry name" value="ENDONUCLEASE RELATED"/>
    <property type="match status" value="1"/>
</dbReference>
<dbReference type="InterPro" id="IPR008353">
    <property type="entry name" value="Peptidase_S1B_tx"/>
</dbReference>
<keyword evidence="5 6" id="KW-0720">Serine protease</keyword>
<dbReference type="InterPro" id="IPR044929">
    <property type="entry name" value="DNA/RNA_non-sp_Endonuclease_sf"/>
</dbReference>
<accession>A0ABR6TJV5</accession>
<sequence length="600" mass="68731">MLKGIVDRGKISEETLLNREAQIEKEALDRFLKESSKRDRENVTMTASDDMLIARKRVINKKDSLAMERILGQNDLVPILYLQKGFEVGKSVCRITIRNKVGNVIGSGTGFMIGNGIIMTNNHVIPDIDTAMCAIAEFNYQNDENFMPCQIYYYKMNPKKFFITDKSLDFTIIAIKKELSNGKSYEDFGYIKLIPEEGKVMEGEYVSIIQHPKGGPKSVTLRENKVKHIFDDYLHYMTDTEPGSSGSPVFNDQWIVVGLHHSGVPNPDSKGEWIANEGIRISSIANFIGKEYSNLNSDGKKIVGEIFPDLKIKDLNDDQKNDYKDDDTSDDIPTNVRTGYNPNFLGKDFKVDLPKLNEKMEKDVSRMKDGNYVLDYVHFSIVMCKSRGLAYFTAVNIDGENLVKIKRSDDDWRFDTRINIENQYGNEVYNKNDLDRGHLVRRNDPNWGEHAYQANEDTFHFTNSAPQHKDLNQKIWLGLEDYILKNADKMNIKVSVFTGPVFKEDDMIYRKKFKIPADFWKVVTVVKDNGTLSATAYIQTQENMIDDLEFAYGAYETYQVPVRKIEELTGLDFGDLSKYDPIANVEFSGLRITDENDIRL</sequence>
<comment type="similarity">
    <text evidence="1 6">Belongs to the peptidase S1B family.</text>
</comment>
<keyword evidence="9" id="KW-0255">Endonuclease</keyword>
<dbReference type="PRINTS" id="PR01774">
    <property type="entry name" value="EXFOLTOXIN"/>
</dbReference>
<dbReference type="EMBL" id="JABGBW010000001">
    <property type="protein sequence ID" value="MBC2575590.1"/>
    <property type="molecule type" value="Genomic_DNA"/>
</dbReference>
<evidence type="ECO:0000256" key="4">
    <source>
        <dbReference type="ARBA" id="ARBA00022801"/>
    </source>
</evidence>
<dbReference type="EC" id="3.4.21.-" evidence="6"/>
<dbReference type="GO" id="GO:0004519">
    <property type="term" value="F:endonuclease activity"/>
    <property type="evidence" value="ECO:0007669"/>
    <property type="project" value="UniProtKB-KW"/>
</dbReference>
<keyword evidence="10" id="KW-1185">Reference proteome</keyword>
<name>A0ABR6TJV5_9FIRM</name>
<dbReference type="InterPro" id="IPR044925">
    <property type="entry name" value="His-Me_finger_sf"/>
</dbReference>
<dbReference type="SUPFAM" id="SSF50494">
    <property type="entry name" value="Trypsin-like serine proteases"/>
    <property type="match status" value="1"/>
</dbReference>
<keyword evidence="4 6" id="KW-0378">Hydrolase</keyword>
<feature type="domain" description="DNA/RNA non-specific endonuclease/pyrophosphatase/phosphodiesterase" evidence="8">
    <location>
        <begin position="375"/>
        <end position="580"/>
    </location>
</feature>
<dbReference type="PANTHER" id="PTHR13966:SF5">
    <property type="entry name" value="ENDONUCLEASE G, MITOCHONDRIAL"/>
    <property type="match status" value="1"/>
</dbReference>
<dbReference type="Gene3D" id="2.40.10.10">
    <property type="entry name" value="Trypsin-like serine proteases"/>
    <property type="match status" value="2"/>
</dbReference>
<keyword evidence="2 6" id="KW-0645">Protease</keyword>
<evidence type="ECO:0000259" key="7">
    <source>
        <dbReference type="SMART" id="SM00477"/>
    </source>
</evidence>
<gene>
    <name evidence="9" type="ORF">HLB29_02720</name>
</gene>
<evidence type="ECO:0000259" key="8">
    <source>
        <dbReference type="SMART" id="SM00892"/>
    </source>
</evidence>
<evidence type="ECO:0000256" key="6">
    <source>
        <dbReference type="RuleBase" id="RU004296"/>
    </source>
</evidence>
<dbReference type="SUPFAM" id="SSF54060">
    <property type="entry name" value="His-Me finger endonucleases"/>
    <property type="match status" value="1"/>
</dbReference>
<protein>
    <recommendedName>
        <fullName evidence="6">Serine protease</fullName>
        <ecNumber evidence="6">3.4.21.-</ecNumber>
    </recommendedName>
</protein>
<feature type="domain" description="ENPP1-3/EXOG-like endonuclease/phosphodiesterase" evidence="7">
    <location>
        <begin position="376"/>
        <end position="580"/>
    </location>
</feature>
<dbReference type="Pfam" id="PF01223">
    <property type="entry name" value="Endonuclease_NS"/>
    <property type="match status" value="1"/>
</dbReference>
<dbReference type="Proteomes" id="UP000713904">
    <property type="component" value="Unassembled WGS sequence"/>
</dbReference>
<dbReference type="InterPro" id="IPR008256">
    <property type="entry name" value="Peptidase_S1B"/>
</dbReference>
<dbReference type="PRINTS" id="PR00839">
    <property type="entry name" value="V8PROTEASE"/>
</dbReference>
<evidence type="ECO:0000313" key="9">
    <source>
        <dbReference type="EMBL" id="MBC2575590.1"/>
    </source>
</evidence>
<dbReference type="SMART" id="SM00892">
    <property type="entry name" value="Endonuclease_NS"/>
    <property type="match status" value="1"/>
</dbReference>
<dbReference type="Pfam" id="PF13365">
    <property type="entry name" value="Trypsin_2"/>
    <property type="match status" value="1"/>
</dbReference>
<evidence type="ECO:0000256" key="5">
    <source>
        <dbReference type="ARBA" id="ARBA00022825"/>
    </source>
</evidence>
<evidence type="ECO:0000256" key="3">
    <source>
        <dbReference type="ARBA" id="ARBA00022729"/>
    </source>
</evidence>
<comment type="caution">
    <text evidence="9">The sequence shown here is derived from an EMBL/GenBank/DDBJ whole genome shotgun (WGS) entry which is preliminary data.</text>
</comment>
<evidence type="ECO:0000313" key="10">
    <source>
        <dbReference type="Proteomes" id="UP000713904"/>
    </source>
</evidence>
<keyword evidence="3" id="KW-0732">Signal</keyword>
<dbReference type="Gene3D" id="3.40.570.10">
    <property type="entry name" value="Extracellular Endonuclease, subunit A"/>
    <property type="match status" value="1"/>
</dbReference>
<dbReference type="RefSeq" id="WP_185623587.1">
    <property type="nucleotide sequence ID" value="NZ_JABGBW010000001.1"/>
</dbReference>
<dbReference type="InterPro" id="IPR040255">
    <property type="entry name" value="Non-specific_endonuclease"/>
</dbReference>
<evidence type="ECO:0000256" key="1">
    <source>
        <dbReference type="ARBA" id="ARBA00008764"/>
    </source>
</evidence>
<dbReference type="CDD" id="cd00091">
    <property type="entry name" value="NUC"/>
    <property type="match status" value="1"/>
</dbReference>
<evidence type="ECO:0000256" key="2">
    <source>
        <dbReference type="ARBA" id="ARBA00022670"/>
    </source>
</evidence>